<evidence type="ECO:0000256" key="1">
    <source>
        <dbReference type="SAM" id="SignalP"/>
    </source>
</evidence>
<name>A0A086ZGX3_9BIFI</name>
<dbReference type="AlphaFoldDB" id="A0A086ZGX3"/>
<dbReference type="EMBL" id="JGYP01000002">
    <property type="protein sequence ID" value="KFI45773.1"/>
    <property type="molecule type" value="Genomic_DNA"/>
</dbReference>
<organism evidence="2 3">
    <name type="scientific">Bifidobacterium bohemicum DSM 22767</name>
    <dbReference type="NCBI Taxonomy" id="1437606"/>
    <lineage>
        <taxon>Bacteria</taxon>
        <taxon>Bacillati</taxon>
        <taxon>Actinomycetota</taxon>
        <taxon>Actinomycetes</taxon>
        <taxon>Bifidobacteriales</taxon>
        <taxon>Bifidobacteriaceae</taxon>
        <taxon>Bifidobacterium</taxon>
    </lineage>
</organism>
<evidence type="ECO:0008006" key="4">
    <source>
        <dbReference type="Google" id="ProtNLM"/>
    </source>
</evidence>
<keyword evidence="3" id="KW-1185">Reference proteome</keyword>
<proteinExistence type="predicted"/>
<feature type="chain" id="PRO_5001817996" description="Lipoprotein" evidence="1">
    <location>
        <begin position="34"/>
        <end position="70"/>
    </location>
</feature>
<protein>
    <recommendedName>
        <fullName evidence="4">Lipoprotein</fullName>
    </recommendedName>
</protein>
<dbReference type="PROSITE" id="PS51257">
    <property type="entry name" value="PROKAR_LIPOPROTEIN"/>
    <property type="match status" value="1"/>
</dbReference>
<gene>
    <name evidence="2" type="ORF">BBOH_0575</name>
</gene>
<sequence length="70" mass="7419">MMKRRGGFARVAARLVPTFLAVVALSVSGCANATEAGNLASVAEPNTLSQNVNNAGGGRQPFAEFWRRVR</sequence>
<keyword evidence="1" id="KW-0732">Signal</keyword>
<evidence type="ECO:0000313" key="3">
    <source>
        <dbReference type="Proteomes" id="UP000029096"/>
    </source>
</evidence>
<dbReference type="STRING" id="1437606.BBOH_0575"/>
<evidence type="ECO:0000313" key="2">
    <source>
        <dbReference type="EMBL" id="KFI45773.1"/>
    </source>
</evidence>
<dbReference type="Proteomes" id="UP000029096">
    <property type="component" value="Unassembled WGS sequence"/>
</dbReference>
<accession>A0A086ZGX3</accession>
<reference evidence="2 3" key="1">
    <citation type="submission" date="2014-03" db="EMBL/GenBank/DDBJ databases">
        <title>Genomics of Bifidobacteria.</title>
        <authorList>
            <person name="Ventura M."/>
            <person name="Milani C."/>
            <person name="Lugli G.A."/>
        </authorList>
    </citation>
    <scope>NUCLEOTIDE SEQUENCE [LARGE SCALE GENOMIC DNA]</scope>
    <source>
        <strain evidence="2 3">DSM 22767</strain>
    </source>
</reference>
<comment type="caution">
    <text evidence="2">The sequence shown here is derived from an EMBL/GenBank/DDBJ whole genome shotgun (WGS) entry which is preliminary data.</text>
</comment>
<feature type="signal peptide" evidence="1">
    <location>
        <begin position="1"/>
        <end position="33"/>
    </location>
</feature>